<dbReference type="Proteomes" id="UP000248916">
    <property type="component" value="Unassembled WGS sequence"/>
</dbReference>
<dbReference type="GO" id="GO:0005509">
    <property type="term" value="F:calcium ion binding"/>
    <property type="evidence" value="ECO:0007669"/>
    <property type="project" value="InterPro"/>
</dbReference>
<dbReference type="InterPro" id="IPR001343">
    <property type="entry name" value="Hemolysn_Ca-bd"/>
</dbReference>
<feature type="region of interest" description="Disordered" evidence="1">
    <location>
        <begin position="1"/>
        <end position="21"/>
    </location>
</feature>
<dbReference type="Pfam" id="PF00353">
    <property type="entry name" value="HemolysinCabind"/>
    <property type="match status" value="1"/>
</dbReference>
<gene>
    <name evidence="2" type="ORF">LX81_04119</name>
</gene>
<protein>
    <recommendedName>
        <fullName evidence="4">Hemolysin type calcium-binding protein</fullName>
    </recommendedName>
</protein>
<dbReference type="EMBL" id="QKZL01000039">
    <property type="protein sequence ID" value="PZX10874.1"/>
    <property type="molecule type" value="Genomic_DNA"/>
</dbReference>
<sequence length="490" mass="52831">MARRALGRSFEGGPQDDFLEGTGRSDVLFGAGGNDTIVGGRGVDLLFGGSGSDVFVFDDGHAGDMSFGRADTVGDFSSEDALDLSRTEVRYFAGYDVVSPDRGGFSIWEARGDTYVTWNTFGKFHDVKLADFQGDYDELFSQIRWYDDDYLASTATSGVIGAGETVTGEIEIAGDEDWFRVEIDAGQLYTFELEEADESGTIYDPYLVLYDAFGDYLTEGYGALSYFADTTDTFFVSVGAYDGTGSYALTATAAPYTDDFGDDPSTTGEIAAGETVTGEIGVPYDQDWFRVEIEEGLLYEFGLEGVGENGEALLDPYLALYDPSGEFVIDGYEALSFLGDTTGTYFIAAESYGETGSYSLSLTAGPYVDDFGNEPSTAGEIAVGEMATGVIGVFYDEDWFRIDLVENETYAIDLRGQSSGSGTLPDPYLSLLDAEGSELAFNDDTNDLDSQIVFTPDASAIYYLAARELSSGTGTFELEVFVYEGDILIG</sequence>
<proteinExistence type="predicted"/>
<name>A0A2W7N1Y9_9RHOB</name>
<comment type="caution">
    <text evidence="2">The sequence shown here is derived from an EMBL/GenBank/DDBJ whole genome shotgun (WGS) entry which is preliminary data.</text>
</comment>
<dbReference type="InterPro" id="IPR011049">
    <property type="entry name" value="Serralysin-like_metalloprot_C"/>
</dbReference>
<dbReference type="Gene3D" id="2.150.10.10">
    <property type="entry name" value="Serralysin-like metalloprotease, C-terminal"/>
    <property type="match status" value="1"/>
</dbReference>
<evidence type="ECO:0000256" key="1">
    <source>
        <dbReference type="SAM" id="MobiDB-lite"/>
    </source>
</evidence>
<keyword evidence="3" id="KW-1185">Reference proteome</keyword>
<evidence type="ECO:0008006" key="4">
    <source>
        <dbReference type="Google" id="ProtNLM"/>
    </source>
</evidence>
<evidence type="ECO:0000313" key="2">
    <source>
        <dbReference type="EMBL" id="PZX10874.1"/>
    </source>
</evidence>
<organism evidence="2 3">
    <name type="scientific">Palleronia aestuarii</name>
    <dbReference type="NCBI Taxonomy" id="568105"/>
    <lineage>
        <taxon>Bacteria</taxon>
        <taxon>Pseudomonadati</taxon>
        <taxon>Pseudomonadota</taxon>
        <taxon>Alphaproteobacteria</taxon>
        <taxon>Rhodobacterales</taxon>
        <taxon>Roseobacteraceae</taxon>
        <taxon>Palleronia</taxon>
    </lineage>
</organism>
<dbReference type="Gene3D" id="2.60.120.380">
    <property type="match status" value="3"/>
</dbReference>
<dbReference type="SUPFAM" id="SSF51120">
    <property type="entry name" value="beta-Roll"/>
    <property type="match status" value="1"/>
</dbReference>
<evidence type="ECO:0000313" key="3">
    <source>
        <dbReference type="Proteomes" id="UP000248916"/>
    </source>
</evidence>
<dbReference type="AlphaFoldDB" id="A0A2W7N1Y9"/>
<dbReference type="SUPFAM" id="SSF89260">
    <property type="entry name" value="Collagen-binding domain"/>
    <property type="match status" value="1"/>
</dbReference>
<dbReference type="PROSITE" id="PS00330">
    <property type="entry name" value="HEMOLYSIN_CALCIUM"/>
    <property type="match status" value="2"/>
</dbReference>
<dbReference type="InterPro" id="IPR018511">
    <property type="entry name" value="Hemolysin-typ_Ca-bd_CS"/>
</dbReference>
<reference evidence="2 3" key="1">
    <citation type="submission" date="2018-06" db="EMBL/GenBank/DDBJ databases">
        <title>Genomic Encyclopedia of Archaeal and Bacterial Type Strains, Phase II (KMG-II): from individual species to whole genera.</title>
        <authorList>
            <person name="Goeker M."/>
        </authorList>
    </citation>
    <scope>NUCLEOTIDE SEQUENCE [LARGE SCALE GENOMIC DNA]</scope>
    <source>
        <strain evidence="2 3">DSM 22009</strain>
    </source>
</reference>
<accession>A0A2W7N1Y9</accession>
<dbReference type="PRINTS" id="PR00313">
    <property type="entry name" value="CABNDNGRPT"/>
</dbReference>